<proteinExistence type="predicted"/>
<keyword evidence="4 7" id="KW-0812">Transmembrane</keyword>
<comment type="subcellular location">
    <subcellularLocation>
        <location evidence="1">Membrane</location>
        <topology evidence="1">Multi-pass membrane protein</topology>
    </subcellularLocation>
</comment>
<evidence type="ECO:0000256" key="1">
    <source>
        <dbReference type="ARBA" id="ARBA00004141"/>
    </source>
</evidence>
<feature type="transmembrane region" description="Helical" evidence="7">
    <location>
        <begin position="98"/>
        <end position="118"/>
    </location>
</feature>
<dbReference type="InterPro" id="IPR004776">
    <property type="entry name" value="Mem_transp_PIN-like"/>
</dbReference>
<evidence type="ECO:0000313" key="9">
    <source>
        <dbReference type="Proteomes" id="UP000500791"/>
    </source>
</evidence>
<protein>
    <submittedName>
        <fullName evidence="8">AEC family transporter</fullName>
    </submittedName>
</protein>
<evidence type="ECO:0000256" key="6">
    <source>
        <dbReference type="ARBA" id="ARBA00023136"/>
    </source>
</evidence>
<dbReference type="EMBL" id="CP049811">
    <property type="protein sequence ID" value="QIK41244.1"/>
    <property type="molecule type" value="Genomic_DNA"/>
</dbReference>
<feature type="transmembrane region" description="Helical" evidence="7">
    <location>
        <begin position="38"/>
        <end position="57"/>
    </location>
</feature>
<keyword evidence="3" id="KW-1003">Cell membrane</keyword>
<keyword evidence="6 7" id="KW-0472">Membrane</keyword>
<feature type="transmembrane region" description="Helical" evidence="7">
    <location>
        <begin position="193"/>
        <end position="211"/>
    </location>
</feature>
<dbReference type="GO" id="GO:0016020">
    <property type="term" value="C:membrane"/>
    <property type="evidence" value="ECO:0007669"/>
    <property type="project" value="UniProtKB-SubCell"/>
</dbReference>
<feature type="transmembrane region" description="Helical" evidence="7">
    <location>
        <begin position="63"/>
        <end position="86"/>
    </location>
</feature>
<name>A0A6G7VML1_9RHOB</name>
<feature type="transmembrane region" description="Helical" evidence="7">
    <location>
        <begin position="124"/>
        <end position="145"/>
    </location>
</feature>
<evidence type="ECO:0000256" key="3">
    <source>
        <dbReference type="ARBA" id="ARBA00022475"/>
    </source>
</evidence>
<evidence type="ECO:0000256" key="7">
    <source>
        <dbReference type="SAM" id="Phobius"/>
    </source>
</evidence>
<keyword evidence="9" id="KW-1185">Reference proteome</keyword>
<evidence type="ECO:0000256" key="5">
    <source>
        <dbReference type="ARBA" id="ARBA00022989"/>
    </source>
</evidence>
<dbReference type="Proteomes" id="UP000500791">
    <property type="component" value="Chromosome"/>
</dbReference>
<keyword evidence="5 7" id="KW-1133">Transmembrane helix</keyword>
<reference evidence="8 9" key="1">
    <citation type="submission" date="2020-03" db="EMBL/GenBank/DDBJ databases">
        <title>Complete genome sequence of Monaibacterium sp. ALG8 with diverse plasmids.</title>
        <authorList>
            <person name="Sun C."/>
        </authorList>
    </citation>
    <scope>NUCLEOTIDE SEQUENCE [LARGE SCALE GENOMIC DNA]</scope>
    <source>
        <strain evidence="8 9">ALG8</strain>
    </source>
</reference>
<feature type="transmembrane region" description="Helical" evidence="7">
    <location>
        <begin position="252"/>
        <end position="273"/>
    </location>
</feature>
<evidence type="ECO:0000256" key="4">
    <source>
        <dbReference type="ARBA" id="ARBA00022692"/>
    </source>
</evidence>
<dbReference type="KEGG" id="mon:G8E03_10950"/>
<feature type="transmembrane region" description="Helical" evidence="7">
    <location>
        <begin position="6"/>
        <end position="26"/>
    </location>
</feature>
<dbReference type="AlphaFoldDB" id="A0A6G7VML1"/>
<dbReference type="GO" id="GO:0055085">
    <property type="term" value="P:transmembrane transport"/>
    <property type="evidence" value="ECO:0007669"/>
    <property type="project" value="InterPro"/>
</dbReference>
<dbReference type="RefSeq" id="WP_166191636.1">
    <property type="nucleotide sequence ID" value="NZ_CP049811.1"/>
</dbReference>
<keyword evidence="2" id="KW-0813">Transport</keyword>
<dbReference type="Pfam" id="PF03547">
    <property type="entry name" value="Mem_trans"/>
    <property type="match status" value="1"/>
</dbReference>
<sequence>MLPIFLKILPFFLLIGLGYISAATRFFSKEAAVALTKFVFWFALSAMLFNFTATLEFSQIANVPFLLCYLAASILVYVLATGVALLRGNTASVAAIEAQCAVIGNVGFLGIPMLVGLFGPRAAAPVLMVLSVDLLIFGSLVVAVITGSRGKLEPAIVLTIGKGLLTNPMVMSIAAGLLWSLADLPMPVPMGEFMTILGAAATPAALFAIGASLAGKSAERPSVALWLSSLKLVLHPLLVAIFALYLFDLEPFLSAMMIATSAMPVAGNIYIIAQHYDVAPQRASSAILFSTILSVLTLTAVLGWVG</sequence>
<dbReference type="PANTHER" id="PTHR36838:SF3">
    <property type="entry name" value="TRANSPORTER AUXIN EFFLUX CARRIER EC FAMILY"/>
    <property type="match status" value="1"/>
</dbReference>
<organism evidence="8 9">
    <name type="scientific">Pontivivens nitratireducens</name>
    <dbReference type="NCBI Taxonomy" id="2758038"/>
    <lineage>
        <taxon>Bacteria</taxon>
        <taxon>Pseudomonadati</taxon>
        <taxon>Pseudomonadota</taxon>
        <taxon>Alphaproteobacteria</taxon>
        <taxon>Rhodobacterales</taxon>
        <taxon>Paracoccaceae</taxon>
        <taxon>Pontivivens</taxon>
    </lineage>
</organism>
<dbReference type="PANTHER" id="PTHR36838">
    <property type="entry name" value="AUXIN EFFLUX CARRIER FAMILY PROTEIN"/>
    <property type="match status" value="1"/>
</dbReference>
<feature type="transmembrane region" description="Helical" evidence="7">
    <location>
        <begin position="223"/>
        <end position="246"/>
    </location>
</feature>
<gene>
    <name evidence="8" type="ORF">G8E03_10950</name>
</gene>
<feature type="transmembrane region" description="Helical" evidence="7">
    <location>
        <begin position="285"/>
        <end position="305"/>
    </location>
</feature>
<feature type="transmembrane region" description="Helical" evidence="7">
    <location>
        <begin position="157"/>
        <end position="181"/>
    </location>
</feature>
<evidence type="ECO:0000256" key="2">
    <source>
        <dbReference type="ARBA" id="ARBA00022448"/>
    </source>
</evidence>
<accession>A0A6G7VML1</accession>
<evidence type="ECO:0000313" key="8">
    <source>
        <dbReference type="EMBL" id="QIK41244.1"/>
    </source>
</evidence>